<dbReference type="GO" id="GO:0016301">
    <property type="term" value="F:kinase activity"/>
    <property type="evidence" value="ECO:0007669"/>
    <property type="project" value="UniProtKB-KW"/>
</dbReference>
<name>A0A1C5GM91_9ACTN</name>
<protein>
    <submittedName>
        <fullName evidence="2">Glucokinase</fullName>
    </submittedName>
</protein>
<dbReference type="PANTHER" id="PTHR18964">
    <property type="entry name" value="ROK (REPRESSOR, ORF, KINASE) FAMILY"/>
    <property type="match status" value="1"/>
</dbReference>
<dbReference type="EMBL" id="LT607751">
    <property type="protein sequence ID" value="SCG34930.1"/>
    <property type="molecule type" value="Genomic_DNA"/>
</dbReference>
<keyword evidence="2" id="KW-0808">Transferase</keyword>
<accession>A0A1C5GM91</accession>
<keyword evidence="2" id="KW-0418">Kinase</keyword>
<evidence type="ECO:0000313" key="2">
    <source>
        <dbReference type="EMBL" id="SCG34930.1"/>
    </source>
</evidence>
<evidence type="ECO:0000256" key="1">
    <source>
        <dbReference type="ARBA" id="ARBA00006479"/>
    </source>
</evidence>
<dbReference type="Pfam" id="PF00480">
    <property type="entry name" value="ROK"/>
    <property type="match status" value="1"/>
</dbReference>
<dbReference type="SUPFAM" id="SSF53067">
    <property type="entry name" value="Actin-like ATPase domain"/>
    <property type="match status" value="1"/>
</dbReference>
<organism evidence="2 3">
    <name type="scientific">Micromonospora siamensis</name>
    <dbReference type="NCBI Taxonomy" id="299152"/>
    <lineage>
        <taxon>Bacteria</taxon>
        <taxon>Bacillati</taxon>
        <taxon>Actinomycetota</taxon>
        <taxon>Actinomycetes</taxon>
        <taxon>Micromonosporales</taxon>
        <taxon>Micromonosporaceae</taxon>
        <taxon>Micromonospora</taxon>
    </lineage>
</organism>
<dbReference type="InterPro" id="IPR043129">
    <property type="entry name" value="ATPase_NBD"/>
</dbReference>
<proteinExistence type="inferred from homology"/>
<comment type="similarity">
    <text evidence="1">Belongs to the ROK (NagC/XylR) family.</text>
</comment>
<gene>
    <name evidence="2" type="ORF">GA0074704_0151</name>
</gene>
<dbReference type="Proteomes" id="UP000198210">
    <property type="component" value="Chromosome I"/>
</dbReference>
<dbReference type="Gene3D" id="3.30.420.40">
    <property type="match status" value="2"/>
</dbReference>
<dbReference type="InterPro" id="IPR000600">
    <property type="entry name" value="ROK"/>
</dbReference>
<evidence type="ECO:0000313" key="3">
    <source>
        <dbReference type="Proteomes" id="UP000198210"/>
    </source>
</evidence>
<dbReference type="PANTHER" id="PTHR18964:SF149">
    <property type="entry name" value="BIFUNCTIONAL UDP-N-ACETYLGLUCOSAMINE 2-EPIMERASE_N-ACETYLMANNOSAMINE KINASE"/>
    <property type="match status" value="1"/>
</dbReference>
<keyword evidence="3" id="KW-1185">Reference proteome</keyword>
<dbReference type="AlphaFoldDB" id="A0A1C5GM91"/>
<sequence length="359" mass="35583">MTGAVTAADVVVALDVGGTGMKCALVRPDGTVAHTERHPTGAGRGAAAVVETVLTVAEGLTERARRAGLTPVACGVVVPGVVDPAAGVAVWSSNVGFRDVPLRDLVRTRTGLPTVLGHDVRAGGLAEARLGAGRGAGHVLFVAIGTGIAATHVVDGVAATGAHGAAGEIGHILVRPDGPRCGCGRPGCLEAVASASAIARRYAELAGPVAVDPTDAGSAAVEPTGTPVTAAGVAERAAAGEPLAGQVWQEAVEALADGLATGQALFDVTTMVLGGGLAQAGPQLFDPLRVALKERLTFHREPRLVSAALGDEAGCLGAALLALDARPTLDTAPTRDAVPALDHLSALDAGPAPNDLETE</sequence>
<reference evidence="2 3" key="1">
    <citation type="submission" date="2016-06" db="EMBL/GenBank/DDBJ databases">
        <authorList>
            <person name="Kjaerup R.B."/>
            <person name="Dalgaard T.S."/>
            <person name="Juul-Madsen H.R."/>
        </authorList>
    </citation>
    <scope>NUCLEOTIDE SEQUENCE [LARGE SCALE GENOMIC DNA]</scope>
    <source>
        <strain evidence="2 3">DSM 45097</strain>
    </source>
</reference>